<dbReference type="EMBL" id="JARDRS010000040">
    <property type="protein sequence ID" value="MDS0022091.1"/>
    <property type="molecule type" value="Genomic_DNA"/>
</dbReference>
<reference evidence="2" key="1">
    <citation type="submission" date="2023-02" db="EMBL/GenBank/DDBJ databases">
        <title>NDM-1 &amp; ACT-7 co producing ST 133 Enterobacter.</title>
        <authorList>
            <person name="Halder G."/>
            <person name="Chaudhuri B."/>
            <person name="Dutta S."/>
        </authorList>
    </citation>
    <scope>NUCLEOTIDE SEQUENCE</scope>
    <source>
        <strain evidence="2">PEER 323</strain>
    </source>
</reference>
<proteinExistence type="predicted"/>
<dbReference type="RefSeq" id="WP_025737363.1">
    <property type="nucleotide sequence ID" value="NZ_JARDRS010000040.1"/>
</dbReference>
<feature type="transmembrane region" description="Helical" evidence="1">
    <location>
        <begin position="75"/>
        <end position="93"/>
    </location>
</feature>
<accession>A0AAE4J6F7</accession>
<keyword evidence="1" id="KW-1133">Transmembrane helix</keyword>
<keyword evidence="1" id="KW-0812">Transmembrane</keyword>
<comment type="caution">
    <text evidence="2">The sequence shown here is derived from an EMBL/GenBank/DDBJ whole genome shotgun (WGS) entry which is preliminary data.</text>
</comment>
<feature type="transmembrane region" description="Helical" evidence="1">
    <location>
        <begin position="6"/>
        <end position="24"/>
    </location>
</feature>
<feature type="transmembrane region" description="Helical" evidence="1">
    <location>
        <begin position="36"/>
        <end position="55"/>
    </location>
</feature>
<name>A0AAE4J6F7_9ENTR</name>
<gene>
    <name evidence="2" type="ORF">PTZ61_25795</name>
</gene>
<keyword evidence="1" id="KW-0472">Membrane</keyword>
<evidence type="ECO:0000313" key="3">
    <source>
        <dbReference type="Proteomes" id="UP001182277"/>
    </source>
</evidence>
<sequence>MEFILLGFVFIVILFNLGDVIALLKTAILKATSKKLFFAAATSFSIYIITNAFVYKKSATETGVLEVIGSGIQNFFLSVYLYGGIVFLAWGVIRKGFEIKGIVKKD</sequence>
<organism evidence="2 3">
    <name type="scientific">Enterobacter hormaechei subsp. steigerwaltii</name>
    <dbReference type="NCBI Taxonomy" id="299766"/>
    <lineage>
        <taxon>Bacteria</taxon>
        <taxon>Pseudomonadati</taxon>
        <taxon>Pseudomonadota</taxon>
        <taxon>Gammaproteobacteria</taxon>
        <taxon>Enterobacterales</taxon>
        <taxon>Enterobacteriaceae</taxon>
        <taxon>Enterobacter</taxon>
        <taxon>Enterobacter cloacae complex</taxon>
    </lineage>
</organism>
<dbReference type="AlphaFoldDB" id="A0AAE4J6F7"/>
<evidence type="ECO:0000256" key="1">
    <source>
        <dbReference type="SAM" id="Phobius"/>
    </source>
</evidence>
<evidence type="ECO:0000313" key="2">
    <source>
        <dbReference type="EMBL" id="MDS0022091.1"/>
    </source>
</evidence>
<dbReference type="Proteomes" id="UP001182277">
    <property type="component" value="Unassembled WGS sequence"/>
</dbReference>
<protein>
    <submittedName>
        <fullName evidence="2">Uncharacterized protein</fullName>
    </submittedName>
</protein>